<dbReference type="AlphaFoldDB" id="A0A6J7RS22"/>
<feature type="transmembrane region" description="Helical" evidence="2">
    <location>
        <begin position="75"/>
        <end position="100"/>
    </location>
</feature>
<reference evidence="3" key="1">
    <citation type="submission" date="2020-05" db="EMBL/GenBank/DDBJ databases">
        <authorList>
            <person name="Chiriac C."/>
            <person name="Salcher M."/>
            <person name="Ghai R."/>
            <person name="Kavagutti S V."/>
        </authorList>
    </citation>
    <scope>NUCLEOTIDE SEQUENCE</scope>
</reference>
<dbReference type="EMBL" id="CAFBPX010000047">
    <property type="protein sequence ID" value="CAB5031629.1"/>
    <property type="molecule type" value="Genomic_DNA"/>
</dbReference>
<feature type="region of interest" description="Disordered" evidence="1">
    <location>
        <begin position="144"/>
        <end position="170"/>
    </location>
</feature>
<evidence type="ECO:0000256" key="2">
    <source>
        <dbReference type="SAM" id="Phobius"/>
    </source>
</evidence>
<feature type="transmembrane region" description="Helical" evidence="2">
    <location>
        <begin position="27"/>
        <end position="47"/>
    </location>
</feature>
<accession>A0A6J7RS22</accession>
<keyword evidence="2" id="KW-1133">Transmembrane helix</keyword>
<sequence>MVLLVLLLIIVPIIELAIIIQVGSMIGIWWTIGLLVADSLFGAWLLMREGSRSWLRFRAALGNGKIPAKETADGGLVISGGALLLTPGFLTDIFGLLLLFQPTRDIVRRVALTRAVSYAATSVGGPAGWTLRGAFFGSRAAKYARSKTPRRDYDVEGTATEVKSPPPALP</sequence>
<proteinExistence type="predicted"/>
<gene>
    <name evidence="3" type="ORF">UFOPK4175_00387</name>
</gene>
<name>A0A6J7RS22_9ZZZZ</name>
<keyword evidence="2" id="KW-0812">Transmembrane</keyword>
<organism evidence="3">
    <name type="scientific">freshwater metagenome</name>
    <dbReference type="NCBI Taxonomy" id="449393"/>
    <lineage>
        <taxon>unclassified sequences</taxon>
        <taxon>metagenomes</taxon>
        <taxon>ecological metagenomes</taxon>
    </lineage>
</organism>
<keyword evidence="2" id="KW-0472">Membrane</keyword>
<evidence type="ECO:0000313" key="3">
    <source>
        <dbReference type="EMBL" id="CAB5031629.1"/>
    </source>
</evidence>
<dbReference type="InterPro" id="IPR007313">
    <property type="entry name" value="FxsA"/>
</dbReference>
<evidence type="ECO:0000256" key="1">
    <source>
        <dbReference type="SAM" id="MobiDB-lite"/>
    </source>
</evidence>
<dbReference type="Pfam" id="PF04186">
    <property type="entry name" value="FxsA"/>
    <property type="match status" value="1"/>
</dbReference>
<dbReference type="GO" id="GO:0016020">
    <property type="term" value="C:membrane"/>
    <property type="evidence" value="ECO:0007669"/>
    <property type="project" value="InterPro"/>
</dbReference>
<dbReference type="PANTHER" id="PTHR35335">
    <property type="entry name" value="UPF0716 PROTEIN FXSA"/>
    <property type="match status" value="1"/>
</dbReference>
<dbReference type="PANTHER" id="PTHR35335:SF1">
    <property type="entry name" value="UPF0716 PROTEIN FXSA"/>
    <property type="match status" value="1"/>
</dbReference>
<protein>
    <submittedName>
        <fullName evidence="3">Unannotated protein</fullName>
    </submittedName>
</protein>
<dbReference type="NCBIfam" id="NF008528">
    <property type="entry name" value="PRK11463.1-2"/>
    <property type="match status" value="1"/>
</dbReference>